<proteinExistence type="predicted"/>
<dbReference type="InterPro" id="IPR046670">
    <property type="entry name" value="DUF6540"/>
</dbReference>
<name>A0A6G1JXD3_9PLEO</name>
<dbReference type="Proteomes" id="UP000799428">
    <property type="component" value="Unassembled WGS sequence"/>
</dbReference>
<sequence length="152" mass="16970">MPSVFSETLLTSHSSNAFPTQTDVYHSRLFAAHWALFLPSLVNEQIGSRIHTDGSPATGFEVLFESEYDLRDCTQSYKMVELGVVEEEDLVRVANSTQAPAKSLVSAFGRAPKRRIEVKNCQTWLREVVTNLAEEGLVEVEATRQVENAPKN</sequence>
<dbReference type="EMBL" id="MU005779">
    <property type="protein sequence ID" value="KAF2705269.1"/>
    <property type="molecule type" value="Genomic_DNA"/>
</dbReference>
<keyword evidence="2" id="KW-1185">Reference proteome</keyword>
<dbReference type="Pfam" id="PF20174">
    <property type="entry name" value="DUF6540"/>
    <property type="match status" value="1"/>
</dbReference>
<evidence type="ECO:0000313" key="1">
    <source>
        <dbReference type="EMBL" id="KAF2705269.1"/>
    </source>
</evidence>
<accession>A0A6G1JXD3</accession>
<evidence type="ECO:0000313" key="2">
    <source>
        <dbReference type="Proteomes" id="UP000799428"/>
    </source>
</evidence>
<dbReference type="OrthoDB" id="2999773at2759"/>
<protein>
    <submittedName>
        <fullName evidence="1">Uncharacterized protein</fullName>
    </submittedName>
</protein>
<gene>
    <name evidence="1" type="ORF">K504DRAFT_440340</name>
</gene>
<organism evidence="1 2">
    <name type="scientific">Pleomassaria siparia CBS 279.74</name>
    <dbReference type="NCBI Taxonomy" id="1314801"/>
    <lineage>
        <taxon>Eukaryota</taxon>
        <taxon>Fungi</taxon>
        <taxon>Dikarya</taxon>
        <taxon>Ascomycota</taxon>
        <taxon>Pezizomycotina</taxon>
        <taxon>Dothideomycetes</taxon>
        <taxon>Pleosporomycetidae</taxon>
        <taxon>Pleosporales</taxon>
        <taxon>Pleomassariaceae</taxon>
        <taxon>Pleomassaria</taxon>
    </lineage>
</organism>
<reference evidence="1" key="1">
    <citation type="journal article" date="2020" name="Stud. Mycol.">
        <title>101 Dothideomycetes genomes: a test case for predicting lifestyles and emergence of pathogens.</title>
        <authorList>
            <person name="Haridas S."/>
            <person name="Albert R."/>
            <person name="Binder M."/>
            <person name="Bloem J."/>
            <person name="Labutti K."/>
            <person name="Salamov A."/>
            <person name="Andreopoulos B."/>
            <person name="Baker S."/>
            <person name="Barry K."/>
            <person name="Bills G."/>
            <person name="Bluhm B."/>
            <person name="Cannon C."/>
            <person name="Castanera R."/>
            <person name="Culley D."/>
            <person name="Daum C."/>
            <person name="Ezra D."/>
            <person name="Gonzalez J."/>
            <person name="Henrissat B."/>
            <person name="Kuo A."/>
            <person name="Liang C."/>
            <person name="Lipzen A."/>
            <person name="Lutzoni F."/>
            <person name="Magnuson J."/>
            <person name="Mondo S."/>
            <person name="Nolan M."/>
            <person name="Ohm R."/>
            <person name="Pangilinan J."/>
            <person name="Park H.-J."/>
            <person name="Ramirez L."/>
            <person name="Alfaro M."/>
            <person name="Sun H."/>
            <person name="Tritt A."/>
            <person name="Yoshinaga Y."/>
            <person name="Zwiers L.-H."/>
            <person name="Turgeon B."/>
            <person name="Goodwin S."/>
            <person name="Spatafora J."/>
            <person name="Crous P."/>
            <person name="Grigoriev I."/>
        </authorList>
    </citation>
    <scope>NUCLEOTIDE SEQUENCE</scope>
    <source>
        <strain evidence="1">CBS 279.74</strain>
    </source>
</reference>
<dbReference type="AlphaFoldDB" id="A0A6G1JXD3"/>